<reference evidence="12" key="1">
    <citation type="submission" date="2025-08" db="UniProtKB">
        <authorList>
            <consortium name="Ensembl"/>
        </authorList>
    </citation>
    <scope>IDENTIFICATION</scope>
</reference>
<name>A0A8C1EEE7_CYPCA</name>
<dbReference type="EC" id="3.4.21.4" evidence="8"/>
<dbReference type="SUPFAM" id="SSF50494">
    <property type="entry name" value="Trypsin-like serine proteases"/>
    <property type="match status" value="1"/>
</dbReference>
<evidence type="ECO:0000256" key="10">
    <source>
        <dbReference type="SAM" id="SignalP"/>
    </source>
</evidence>
<dbReference type="GO" id="GO:0006508">
    <property type="term" value="P:proteolysis"/>
    <property type="evidence" value="ECO:0007669"/>
    <property type="project" value="UniProtKB-KW"/>
</dbReference>
<dbReference type="PROSITE" id="PS50240">
    <property type="entry name" value="TRYPSIN_DOM"/>
    <property type="match status" value="1"/>
</dbReference>
<evidence type="ECO:0000313" key="12">
    <source>
        <dbReference type="Ensembl" id="ENSCCRP00000077138.2"/>
    </source>
</evidence>
<evidence type="ECO:0000256" key="9">
    <source>
        <dbReference type="RuleBase" id="RU363034"/>
    </source>
</evidence>
<keyword evidence="3 9" id="KW-0378">Hydrolase</keyword>
<dbReference type="Proteomes" id="UP001108240">
    <property type="component" value="Unplaced"/>
</dbReference>
<evidence type="ECO:0000256" key="6">
    <source>
        <dbReference type="ARBA" id="ARBA00023157"/>
    </source>
</evidence>
<dbReference type="GO" id="GO:0005576">
    <property type="term" value="C:extracellular region"/>
    <property type="evidence" value="ECO:0007669"/>
    <property type="project" value="UniProtKB-SubCell"/>
</dbReference>
<dbReference type="Pfam" id="PF00089">
    <property type="entry name" value="Trypsin"/>
    <property type="match status" value="1"/>
</dbReference>
<dbReference type="OMA" id="RGWIVST"/>
<dbReference type="FunFam" id="2.40.10.10:FF:000005">
    <property type="entry name" value="Serine protease 37"/>
    <property type="match status" value="1"/>
</dbReference>
<feature type="domain" description="Peptidase S1" evidence="11">
    <location>
        <begin position="26"/>
        <end position="235"/>
    </location>
</feature>
<dbReference type="InterPro" id="IPR001254">
    <property type="entry name" value="Trypsin_dom"/>
</dbReference>
<keyword evidence="13" id="KW-1185">Reference proteome</keyword>
<dbReference type="PROSITE" id="PS00134">
    <property type="entry name" value="TRYPSIN_HIS"/>
    <property type="match status" value="1"/>
</dbReference>
<dbReference type="SMART" id="SM00020">
    <property type="entry name" value="Tryp_SPc"/>
    <property type="match status" value="1"/>
</dbReference>
<evidence type="ECO:0000256" key="2">
    <source>
        <dbReference type="ARBA" id="ARBA00022670"/>
    </source>
</evidence>
<reference evidence="12" key="2">
    <citation type="submission" date="2025-09" db="UniProtKB">
        <authorList>
            <consortium name="Ensembl"/>
        </authorList>
    </citation>
    <scope>IDENTIFICATION</scope>
</reference>
<dbReference type="InterPro" id="IPR009003">
    <property type="entry name" value="Peptidase_S1_PA"/>
</dbReference>
<evidence type="ECO:0000256" key="7">
    <source>
        <dbReference type="ARBA" id="ARBA00036320"/>
    </source>
</evidence>
<sequence length="253" mass="27911">MSILWHITCLLLLHSCTPGFCMHDGIVGGRVSIPHSRPYMVYIRDKKSKVACGGFLVREDYVMTAAHCKRSQLEVFVGVHDTNFLPNGIEVDPIPHPKFNSERPGHDIMLLKLKTPVPLSKVVGTISFPNPKNEKISRECMVMGWGWQNYSDVSPSNVLKEANVTLIDSENCGTADTLCTEGSTGPAQGDSGGPLVCGGVAEGIVSFSETRSNGYLLIVYTHISHYLSWIHDEMKPPTQQQSETWKGKLDKLI</sequence>
<dbReference type="GO" id="GO:0004252">
    <property type="term" value="F:serine-type endopeptidase activity"/>
    <property type="evidence" value="ECO:0007669"/>
    <property type="project" value="UniProtKB-EC"/>
</dbReference>
<evidence type="ECO:0000256" key="1">
    <source>
        <dbReference type="ARBA" id="ARBA00004239"/>
    </source>
</evidence>
<keyword evidence="4 9" id="KW-0720">Serine protease</keyword>
<protein>
    <recommendedName>
        <fullName evidence="8">trypsin</fullName>
        <ecNumber evidence="8">3.4.21.4</ecNumber>
    </recommendedName>
</protein>
<proteinExistence type="predicted"/>
<dbReference type="AlphaFoldDB" id="A0A8C1EEE7"/>
<dbReference type="InterPro" id="IPR018114">
    <property type="entry name" value="TRYPSIN_HIS"/>
</dbReference>
<keyword evidence="6" id="KW-1015">Disulfide bond</keyword>
<comment type="catalytic activity">
    <reaction evidence="7">
        <text>Preferential cleavage: Arg-|-Xaa, Lys-|-Xaa.</text>
        <dbReference type="EC" id="3.4.21.4"/>
    </reaction>
</comment>
<keyword evidence="5" id="KW-0865">Zymogen</keyword>
<keyword evidence="10" id="KW-0732">Signal</keyword>
<dbReference type="Gene3D" id="2.40.10.10">
    <property type="entry name" value="Trypsin-like serine proteases"/>
    <property type="match status" value="1"/>
</dbReference>
<accession>A0A8C1EEE7</accession>
<dbReference type="PROSITE" id="PS00135">
    <property type="entry name" value="TRYPSIN_SER"/>
    <property type="match status" value="1"/>
</dbReference>
<evidence type="ECO:0000256" key="8">
    <source>
        <dbReference type="ARBA" id="ARBA00038868"/>
    </source>
</evidence>
<feature type="signal peptide" evidence="10">
    <location>
        <begin position="1"/>
        <end position="21"/>
    </location>
</feature>
<dbReference type="InterPro" id="IPR033116">
    <property type="entry name" value="TRYPSIN_SER"/>
</dbReference>
<evidence type="ECO:0000313" key="13">
    <source>
        <dbReference type="Proteomes" id="UP001108240"/>
    </source>
</evidence>
<dbReference type="PANTHER" id="PTHR24271:SF88">
    <property type="entry name" value="MAST CELL PROTEASE 2 ISOFORM X1"/>
    <property type="match status" value="1"/>
</dbReference>
<comment type="subcellular location">
    <subcellularLocation>
        <location evidence="1">Secreted</location>
        <location evidence="1">Extracellular space</location>
    </subcellularLocation>
</comment>
<feature type="chain" id="PRO_5039891707" description="trypsin" evidence="10">
    <location>
        <begin position="22"/>
        <end position="253"/>
    </location>
</feature>
<organism evidence="12 13">
    <name type="scientific">Cyprinus carpio carpio</name>
    <dbReference type="NCBI Taxonomy" id="630221"/>
    <lineage>
        <taxon>Eukaryota</taxon>
        <taxon>Metazoa</taxon>
        <taxon>Chordata</taxon>
        <taxon>Craniata</taxon>
        <taxon>Vertebrata</taxon>
        <taxon>Euteleostomi</taxon>
        <taxon>Actinopterygii</taxon>
        <taxon>Neopterygii</taxon>
        <taxon>Teleostei</taxon>
        <taxon>Ostariophysi</taxon>
        <taxon>Cypriniformes</taxon>
        <taxon>Cyprinidae</taxon>
        <taxon>Cyprininae</taxon>
        <taxon>Cyprinus</taxon>
    </lineage>
</organism>
<evidence type="ECO:0000256" key="3">
    <source>
        <dbReference type="ARBA" id="ARBA00022801"/>
    </source>
</evidence>
<dbReference type="PANTHER" id="PTHR24271">
    <property type="entry name" value="KALLIKREIN-RELATED"/>
    <property type="match status" value="1"/>
</dbReference>
<dbReference type="GeneTree" id="ENSGT00910000144271"/>
<keyword evidence="2 9" id="KW-0645">Protease</keyword>
<evidence type="ECO:0000259" key="11">
    <source>
        <dbReference type="PROSITE" id="PS50240"/>
    </source>
</evidence>
<evidence type="ECO:0000256" key="5">
    <source>
        <dbReference type="ARBA" id="ARBA00023145"/>
    </source>
</evidence>
<evidence type="ECO:0000256" key="4">
    <source>
        <dbReference type="ARBA" id="ARBA00022825"/>
    </source>
</evidence>
<dbReference type="Ensembl" id="ENSCCRT00000083668.2">
    <property type="protein sequence ID" value="ENSCCRP00000077138.2"/>
    <property type="gene ID" value="ENSCCRG00000041770.2"/>
</dbReference>
<dbReference type="PRINTS" id="PR00722">
    <property type="entry name" value="CHYMOTRYPSIN"/>
</dbReference>
<dbReference type="CDD" id="cd00190">
    <property type="entry name" value="Tryp_SPc"/>
    <property type="match status" value="1"/>
</dbReference>
<dbReference type="InterPro" id="IPR043504">
    <property type="entry name" value="Peptidase_S1_PA_chymotrypsin"/>
</dbReference>
<dbReference type="InterPro" id="IPR001314">
    <property type="entry name" value="Peptidase_S1A"/>
</dbReference>